<evidence type="ECO:0000313" key="16">
    <source>
        <dbReference type="Proteomes" id="UP000270025"/>
    </source>
</evidence>
<dbReference type="KEGG" id="svf:NCTC3166_01894"/>
<dbReference type="Pfam" id="PF13396">
    <property type="entry name" value="PLDc_N"/>
    <property type="match status" value="1"/>
</dbReference>
<dbReference type="PANTHER" id="PTHR21248:SF22">
    <property type="entry name" value="PHOSPHOLIPASE D"/>
    <property type="match status" value="1"/>
</dbReference>
<evidence type="ECO:0000256" key="11">
    <source>
        <dbReference type="ARBA" id="ARBA00023264"/>
    </source>
</evidence>
<accession>A0A447Z6T4</accession>
<dbReference type="EC" id="2.7.8.-" evidence="12"/>
<keyword evidence="4 15" id="KW-0808">Transferase</keyword>
<evidence type="ECO:0000256" key="10">
    <source>
        <dbReference type="ARBA" id="ARBA00023209"/>
    </source>
</evidence>
<keyword evidence="5 13" id="KW-0812">Transmembrane</keyword>
<reference evidence="15 16" key="1">
    <citation type="submission" date="2018-12" db="EMBL/GenBank/DDBJ databases">
        <authorList>
            <consortium name="Pathogen Informatics"/>
        </authorList>
    </citation>
    <scope>NUCLEOTIDE SEQUENCE [LARGE SCALE GENOMIC DNA]</scope>
    <source>
        <strain evidence="15 16">NCTC3166</strain>
    </source>
</reference>
<dbReference type="SMART" id="SM00155">
    <property type="entry name" value="PLDc"/>
    <property type="match status" value="2"/>
</dbReference>
<feature type="domain" description="PLD phosphodiesterase" evidence="14">
    <location>
        <begin position="427"/>
        <end position="454"/>
    </location>
</feature>
<keyword evidence="16" id="KW-1185">Reference proteome</keyword>
<feature type="transmembrane region" description="Helical" evidence="13">
    <location>
        <begin position="42"/>
        <end position="61"/>
    </location>
</feature>
<evidence type="ECO:0000256" key="3">
    <source>
        <dbReference type="ARBA" id="ARBA00022516"/>
    </source>
</evidence>
<proteinExistence type="predicted"/>
<dbReference type="CDD" id="cd09160">
    <property type="entry name" value="PLDc_SMU_988_like_2"/>
    <property type="match status" value="1"/>
</dbReference>
<keyword evidence="10" id="KW-0594">Phospholipid biosynthesis</keyword>
<dbReference type="PROSITE" id="PS50035">
    <property type="entry name" value="PLD"/>
    <property type="match status" value="2"/>
</dbReference>
<dbReference type="InterPro" id="IPR027379">
    <property type="entry name" value="CLS_N"/>
</dbReference>
<evidence type="ECO:0000256" key="12">
    <source>
        <dbReference type="NCBIfam" id="TIGR04265"/>
    </source>
</evidence>
<evidence type="ECO:0000256" key="13">
    <source>
        <dbReference type="SAM" id="Phobius"/>
    </source>
</evidence>
<dbReference type="SUPFAM" id="SSF56024">
    <property type="entry name" value="Phospholipase D/nuclease"/>
    <property type="match status" value="2"/>
</dbReference>
<dbReference type="EMBL" id="LR134266">
    <property type="protein sequence ID" value="VED68055.1"/>
    <property type="molecule type" value="Genomic_DNA"/>
</dbReference>
<evidence type="ECO:0000256" key="4">
    <source>
        <dbReference type="ARBA" id="ARBA00022679"/>
    </source>
</evidence>
<evidence type="ECO:0000256" key="2">
    <source>
        <dbReference type="ARBA" id="ARBA00022475"/>
    </source>
</evidence>
<dbReference type="InterPro" id="IPR022924">
    <property type="entry name" value="Cardiolipin_synthase"/>
</dbReference>
<name>A0A447Z6T4_9STRE</name>
<feature type="domain" description="PLD phosphodiesterase" evidence="14">
    <location>
        <begin position="248"/>
        <end position="275"/>
    </location>
</feature>
<keyword evidence="7 13" id="KW-1133">Transmembrane helix</keyword>
<feature type="transmembrane region" description="Helical" evidence="13">
    <location>
        <begin position="12"/>
        <end position="36"/>
    </location>
</feature>
<organism evidence="15 16">
    <name type="scientific">Streptococcus viridans</name>
    <dbReference type="NCBI Taxonomy" id="78535"/>
    <lineage>
        <taxon>Bacteria</taxon>
        <taxon>Bacillati</taxon>
        <taxon>Bacillota</taxon>
        <taxon>Bacilli</taxon>
        <taxon>Lactobacillales</taxon>
        <taxon>Streptococcaceae</taxon>
        <taxon>Streptococcus</taxon>
    </lineage>
</organism>
<evidence type="ECO:0000313" key="15">
    <source>
        <dbReference type="EMBL" id="VED68055.1"/>
    </source>
</evidence>
<dbReference type="PANTHER" id="PTHR21248">
    <property type="entry name" value="CARDIOLIPIN SYNTHASE"/>
    <property type="match status" value="1"/>
</dbReference>
<keyword evidence="6" id="KW-0677">Repeat</keyword>
<evidence type="ECO:0000256" key="7">
    <source>
        <dbReference type="ARBA" id="ARBA00022989"/>
    </source>
</evidence>
<dbReference type="InterPro" id="IPR025202">
    <property type="entry name" value="PLD-like_dom"/>
</dbReference>
<gene>
    <name evidence="15" type="primary">cls_2</name>
    <name evidence="15" type="ORF">NCTC3166_01894</name>
</gene>
<keyword evidence="11" id="KW-1208">Phospholipid metabolism</keyword>
<evidence type="ECO:0000256" key="6">
    <source>
        <dbReference type="ARBA" id="ARBA00022737"/>
    </source>
</evidence>
<feature type="transmembrane region" description="Helical" evidence="13">
    <location>
        <begin position="73"/>
        <end position="90"/>
    </location>
</feature>
<dbReference type="GO" id="GO:0005886">
    <property type="term" value="C:plasma membrane"/>
    <property type="evidence" value="ECO:0007669"/>
    <property type="project" value="UniProtKB-SubCell"/>
</dbReference>
<evidence type="ECO:0000256" key="5">
    <source>
        <dbReference type="ARBA" id="ARBA00022692"/>
    </source>
</evidence>
<evidence type="ECO:0000256" key="9">
    <source>
        <dbReference type="ARBA" id="ARBA00023136"/>
    </source>
</evidence>
<keyword evidence="3" id="KW-0444">Lipid biosynthesis</keyword>
<evidence type="ECO:0000256" key="1">
    <source>
        <dbReference type="ARBA" id="ARBA00004651"/>
    </source>
</evidence>
<dbReference type="GO" id="GO:0032049">
    <property type="term" value="P:cardiolipin biosynthetic process"/>
    <property type="evidence" value="ECO:0007669"/>
    <property type="project" value="UniProtKB-UniRule"/>
</dbReference>
<keyword evidence="8" id="KW-0443">Lipid metabolism</keyword>
<comment type="subcellular location">
    <subcellularLocation>
        <location evidence="1">Cell membrane</location>
        <topology evidence="1">Multi-pass membrane protein</topology>
    </subcellularLocation>
</comment>
<dbReference type="Gene3D" id="3.30.870.10">
    <property type="entry name" value="Endonuclease Chain A"/>
    <property type="match status" value="2"/>
</dbReference>
<dbReference type="InterPro" id="IPR001736">
    <property type="entry name" value="PLipase_D/transphosphatidylase"/>
</dbReference>
<keyword evidence="2" id="KW-1003">Cell membrane</keyword>
<sequence length="513" mass="59889">MRVSFRKIRLLMSKYGFSILFMGFELWLSFAAFFWLNEWFPNWMSVTIMVLLYISTILAIVNRNMPPESKVTWLLIAVIPVFGSLLYLMFGERRLSKKEMVQLENMESMNFREDNSRELRLQLKEESKSVYGMVKSILSMDHNADLYNGTASTFFPLGDHMLPQLLEDLRSAKKFIFLEFYIIEEGLMWNSILDILLEKVKEGVEVKLLYDDIGCMATLKGNYTRRLRKLGIDAHKFNKVVPRLTVAYNNRDHRKILVIDGQIGYTGGVNLADEYINQRERFGHWKDSAVRLDGRAVKALTRLFLMNWYINQGEIEDFDKYHMENQAVDGEGFYIPFGSGPKPIYKSQVGKSVYQNIINQATDYVYITTPYLIIDYDLTEDIRNAALRGVDVRIVTPFIPDKKLIQIVTRGAYPDLMEAGVKIYEYTPGFIHSKQVLADDEVAVVGTINFDYRSLVHHYENAVWMYRSPELTKIRADFEEIFSVSQQIKLDTFRITWYQHLIKEIMQLFAPML</sequence>
<dbReference type="Proteomes" id="UP000270025">
    <property type="component" value="Chromosome"/>
</dbReference>
<evidence type="ECO:0000256" key="8">
    <source>
        <dbReference type="ARBA" id="ARBA00023098"/>
    </source>
</evidence>
<evidence type="ECO:0000259" key="14">
    <source>
        <dbReference type="PROSITE" id="PS50035"/>
    </source>
</evidence>
<dbReference type="GO" id="GO:0008808">
    <property type="term" value="F:cardiolipin synthase activity"/>
    <property type="evidence" value="ECO:0007669"/>
    <property type="project" value="UniProtKB-UniRule"/>
</dbReference>
<keyword evidence="9 13" id="KW-0472">Membrane</keyword>
<protein>
    <recommendedName>
        <fullName evidence="12">Cardiolipin synthase</fullName>
        <ecNumber evidence="12">2.7.8.-</ecNumber>
    </recommendedName>
</protein>
<dbReference type="NCBIfam" id="TIGR04265">
    <property type="entry name" value="bac_cardiolipin"/>
    <property type="match status" value="1"/>
</dbReference>
<dbReference type="CDD" id="cd09154">
    <property type="entry name" value="PLDc_SMU_988_like_1"/>
    <property type="match status" value="1"/>
</dbReference>
<dbReference type="Pfam" id="PF13091">
    <property type="entry name" value="PLDc_2"/>
    <property type="match status" value="2"/>
</dbReference>
<dbReference type="AlphaFoldDB" id="A0A447Z6T4"/>